<gene>
    <name evidence="5" type="ORF">PYW07_001450</name>
</gene>
<proteinExistence type="predicted"/>
<dbReference type="PANTHER" id="PTHR24047:SF32">
    <property type="entry name" value="FI01909P-RELATED"/>
    <property type="match status" value="1"/>
</dbReference>
<dbReference type="InterPro" id="IPR053255">
    <property type="entry name" value="EGF-like_domain"/>
</dbReference>
<comment type="caution">
    <text evidence="5">The sequence shown here is derived from an EMBL/GenBank/DDBJ whole genome shotgun (WGS) entry which is preliminary data.</text>
</comment>
<dbReference type="SMART" id="SM00181">
    <property type="entry name" value="EGF"/>
    <property type="match status" value="6"/>
</dbReference>
<name>A0AAD7YSI5_MYTSE</name>
<evidence type="ECO:0000259" key="4">
    <source>
        <dbReference type="SMART" id="SM00181"/>
    </source>
</evidence>
<evidence type="ECO:0000313" key="5">
    <source>
        <dbReference type="EMBL" id="KAJ8727331.1"/>
    </source>
</evidence>
<dbReference type="InterPro" id="IPR003341">
    <property type="entry name" value="Cys_rich_tripleX"/>
</dbReference>
<feature type="signal peptide" evidence="3">
    <location>
        <begin position="1"/>
        <end position="22"/>
    </location>
</feature>
<dbReference type="InterPro" id="IPR000742">
    <property type="entry name" value="EGF"/>
</dbReference>
<feature type="domain" description="EGF-like" evidence="4">
    <location>
        <begin position="140"/>
        <end position="170"/>
    </location>
</feature>
<keyword evidence="6" id="KW-1185">Reference proteome</keyword>
<reference evidence="5" key="1">
    <citation type="submission" date="2023-03" db="EMBL/GenBank/DDBJ databases">
        <title>Chromosome-level genomes of two armyworms, Mythimna separata and Mythimna loreyi, provide insights into the biosynthesis and reception of sex pheromones.</title>
        <authorList>
            <person name="Zhao H."/>
        </authorList>
    </citation>
    <scope>NUCLEOTIDE SEQUENCE</scope>
    <source>
        <strain evidence="5">BeijingLab</strain>
        <tissue evidence="5">Pupa</tissue>
    </source>
</reference>
<dbReference type="Pfam" id="PF02363">
    <property type="entry name" value="C_tripleX"/>
    <property type="match status" value="7"/>
</dbReference>
<feature type="domain" description="EGF-like" evidence="4">
    <location>
        <begin position="172"/>
        <end position="203"/>
    </location>
</feature>
<feature type="domain" description="EGF-like" evidence="4">
    <location>
        <begin position="205"/>
        <end position="241"/>
    </location>
</feature>
<evidence type="ECO:0000256" key="3">
    <source>
        <dbReference type="SAM" id="SignalP"/>
    </source>
</evidence>
<dbReference type="Gene3D" id="2.10.25.10">
    <property type="entry name" value="Laminin"/>
    <property type="match status" value="6"/>
</dbReference>
<accession>A0AAD7YSI5</accession>
<evidence type="ECO:0000313" key="6">
    <source>
        <dbReference type="Proteomes" id="UP001231518"/>
    </source>
</evidence>
<protein>
    <recommendedName>
        <fullName evidence="4">EGF-like domain-containing protein</fullName>
    </recommendedName>
</protein>
<keyword evidence="3" id="KW-0732">Signal</keyword>
<dbReference type="Proteomes" id="UP001231518">
    <property type="component" value="Chromosome 11"/>
</dbReference>
<evidence type="ECO:0000256" key="1">
    <source>
        <dbReference type="SAM" id="MobiDB-lite"/>
    </source>
</evidence>
<keyword evidence="2" id="KW-0812">Transmembrane</keyword>
<feature type="region of interest" description="Disordered" evidence="1">
    <location>
        <begin position="419"/>
        <end position="438"/>
    </location>
</feature>
<dbReference type="EMBL" id="JARGEI010000008">
    <property type="protein sequence ID" value="KAJ8727331.1"/>
    <property type="molecule type" value="Genomic_DNA"/>
</dbReference>
<feature type="transmembrane region" description="Helical" evidence="2">
    <location>
        <begin position="453"/>
        <end position="474"/>
    </location>
</feature>
<feature type="domain" description="EGF-like" evidence="4">
    <location>
        <begin position="276"/>
        <end position="322"/>
    </location>
</feature>
<feature type="domain" description="EGF-like" evidence="4">
    <location>
        <begin position="105"/>
        <end position="138"/>
    </location>
</feature>
<keyword evidence="2" id="KW-1133">Transmembrane helix</keyword>
<feature type="chain" id="PRO_5042173704" description="EGF-like domain-containing protein" evidence="3">
    <location>
        <begin position="23"/>
        <end position="520"/>
    </location>
</feature>
<evidence type="ECO:0000256" key="2">
    <source>
        <dbReference type="SAM" id="Phobius"/>
    </source>
</evidence>
<dbReference type="PANTHER" id="PTHR24047">
    <property type="entry name" value="FI01909P-RELATED"/>
    <property type="match status" value="1"/>
</dbReference>
<sequence length="520" mass="57967">MFLKWPVTYFCVIVYFFNELDAKYCERIGAVTSMVVETFSISYITAHQGDCVDNMDSICIKTRWTTALRQRYVPKRQWKTVKYCCLGYLRMDDSANDSDIVCEPICMPACKNGYCNAPGACACNAGYFPDPGDTHTCLPSCERGCEHGTCVAPDTCSCDFGYTLVNTTCQPVCTEPCHNGTCVAPETCECLGGYRKSEKNLCEPYCSNGCDHGFCAAPETCHCDFGWHIGEGKDDQNKRCEPICSEPCHNGICVAPETCLCQGAYKKSKSGTCEPVCTPPCGNATCIAPQTCSCLPGYHVGADHIYSLFDSPHLTGCSPTCEDCEHGHCIAPNNCFKLGVILSTEQKLPKQTFQVDDYEYEYYQEMDYDSHIENKKTAPSTVLLNADDTKTGSINDTDTIEYFYGTSLDDINEEVIKHSNSDKTKTTESMKSPYNESTEDAPKQSMLWIEHHWVSIFIPVLVIVTAAIIMLLVWRWAPIIIFFKGRSYVVEGENVDIDVSRPFEDIQISAINEKEKATEK</sequence>
<keyword evidence="2" id="KW-0472">Membrane</keyword>
<dbReference type="AlphaFoldDB" id="A0AAD7YSI5"/>
<feature type="compositionally biased region" description="Basic and acidic residues" evidence="1">
    <location>
        <begin position="419"/>
        <end position="428"/>
    </location>
</feature>
<feature type="domain" description="EGF-like" evidence="4">
    <location>
        <begin position="243"/>
        <end position="274"/>
    </location>
</feature>
<organism evidence="5 6">
    <name type="scientific">Mythimna separata</name>
    <name type="common">Oriental armyworm</name>
    <name type="synonym">Pseudaletia separata</name>
    <dbReference type="NCBI Taxonomy" id="271217"/>
    <lineage>
        <taxon>Eukaryota</taxon>
        <taxon>Metazoa</taxon>
        <taxon>Ecdysozoa</taxon>
        <taxon>Arthropoda</taxon>
        <taxon>Hexapoda</taxon>
        <taxon>Insecta</taxon>
        <taxon>Pterygota</taxon>
        <taxon>Neoptera</taxon>
        <taxon>Endopterygota</taxon>
        <taxon>Lepidoptera</taxon>
        <taxon>Glossata</taxon>
        <taxon>Ditrysia</taxon>
        <taxon>Noctuoidea</taxon>
        <taxon>Noctuidae</taxon>
        <taxon>Noctuinae</taxon>
        <taxon>Hadenini</taxon>
        <taxon>Mythimna</taxon>
    </lineage>
</organism>